<reference evidence="4" key="1">
    <citation type="submission" date="2016-07" db="EMBL/GenBank/DDBJ databases">
        <authorList>
            <person name="Dare A."/>
            <person name="Yauk Y.-K."/>
            <person name="Atkinson R."/>
        </authorList>
    </citation>
    <scope>NUCLEOTIDE SEQUENCE</scope>
</reference>
<organism evidence="4">
    <name type="scientific">Malus domestica</name>
    <name type="common">Apple</name>
    <name type="synonym">Pyrus malus</name>
    <dbReference type="NCBI Taxonomy" id="3750"/>
    <lineage>
        <taxon>Eukaryota</taxon>
        <taxon>Viridiplantae</taxon>
        <taxon>Streptophyta</taxon>
        <taxon>Embryophyta</taxon>
        <taxon>Tracheophyta</taxon>
        <taxon>Spermatophyta</taxon>
        <taxon>Magnoliopsida</taxon>
        <taxon>eudicotyledons</taxon>
        <taxon>Gunneridae</taxon>
        <taxon>Pentapetalae</taxon>
        <taxon>rosids</taxon>
        <taxon>fabids</taxon>
        <taxon>Rosales</taxon>
        <taxon>Rosaceae</taxon>
        <taxon>Amygdaloideae</taxon>
        <taxon>Maleae</taxon>
        <taxon>Malus</taxon>
    </lineage>
</organism>
<dbReference type="InterPro" id="IPR045312">
    <property type="entry name" value="PCBER-like"/>
</dbReference>
<keyword evidence="1" id="KW-0521">NADP</keyword>
<dbReference type="InterPro" id="IPR036291">
    <property type="entry name" value="NAD(P)-bd_dom_sf"/>
</dbReference>
<proteinExistence type="evidence at transcript level"/>
<evidence type="ECO:0000256" key="2">
    <source>
        <dbReference type="ARBA" id="ARBA00023002"/>
    </source>
</evidence>
<feature type="domain" description="NmrA-like" evidence="3">
    <location>
        <begin position="9"/>
        <end position="305"/>
    </location>
</feature>
<dbReference type="EMBL" id="KX577779">
    <property type="protein sequence ID" value="ARA90569.1"/>
    <property type="molecule type" value="mRNA"/>
</dbReference>
<dbReference type="CDD" id="cd05259">
    <property type="entry name" value="PCBER_SDR_a"/>
    <property type="match status" value="1"/>
</dbReference>
<dbReference type="Pfam" id="PF05368">
    <property type="entry name" value="NmrA"/>
    <property type="match status" value="1"/>
</dbReference>
<dbReference type="PANTHER" id="PTHR43349">
    <property type="entry name" value="PINORESINOL REDUCTASE-RELATED"/>
    <property type="match status" value="1"/>
</dbReference>
<dbReference type="InterPro" id="IPR008030">
    <property type="entry name" value="NmrA-like"/>
</dbReference>
<sequence length="321" mass="36298">MKKVMACENKKILIFGATGYLGKYMVKASVSLGHPTYAYARSIKPNTHPSKLELHKEYEAMGVTIFQGELDEHEKLVAVLRQVDIVISTLPIPQLLQQFKIINAIKDAGNIKRFIPAEFGDDPERASALPPFEAIHENRRVIRRATEAAGIPYTYVCANSFAAYFVDYLLHPREELEEVIVYGTGEAKAVLNYEEDIATYTIKAATDPRAANHVLTCKPQRNIISQLDLISCWEKKKGRMLRRIHIPEQEILNHSKTLPPPDNIRAAIIHSLFIKGQMRIEHTANDLEASELYPDYNYTSIDNFLDICLVDPPKPKLATLT</sequence>
<keyword evidence="2" id="KW-0560">Oxidoreductase</keyword>
<dbReference type="GO" id="GO:0016491">
    <property type="term" value="F:oxidoreductase activity"/>
    <property type="evidence" value="ECO:0007669"/>
    <property type="project" value="UniProtKB-KW"/>
</dbReference>
<evidence type="ECO:0000313" key="4">
    <source>
        <dbReference type="EMBL" id="ARA90569.1"/>
    </source>
</evidence>
<dbReference type="GO" id="GO:0009807">
    <property type="term" value="P:lignan biosynthetic process"/>
    <property type="evidence" value="ECO:0007669"/>
    <property type="project" value="UniProtKB-ARBA"/>
</dbReference>
<reference evidence="4" key="2">
    <citation type="journal article" date="2017" name="Plant J.">
        <title>Alcohol acyl transferase 1 links two distinct volatile pathways that produce esters and phenylpropenes in apple fruit.</title>
        <authorList>
            <person name="Yauk Y.K."/>
            <person name="Souleyre E.J."/>
            <person name="Matich A.J."/>
            <person name="Chen X."/>
            <person name="Wang M.Y."/>
            <person name="Plunkett B."/>
            <person name="Dare A.P."/>
            <person name="Espley R.V."/>
            <person name="Tomes S."/>
            <person name="Chagne D."/>
            <person name="Atkinson R.G."/>
        </authorList>
    </citation>
    <scope>NUCLEOTIDE SEQUENCE</scope>
</reference>
<dbReference type="Gene3D" id="3.90.25.10">
    <property type="entry name" value="UDP-galactose 4-epimerase, domain 1"/>
    <property type="match status" value="1"/>
</dbReference>
<evidence type="ECO:0000256" key="1">
    <source>
        <dbReference type="ARBA" id="ARBA00022857"/>
    </source>
</evidence>
<dbReference type="PANTHER" id="PTHR43349:SF43">
    <property type="entry name" value="ISOEUGENOL SYNTHASE 1-LIKE"/>
    <property type="match status" value="1"/>
</dbReference>
<accession>A0A1W5S7L4</accession>
<dbReference type="InterPro" id="IPR050608">
    <property type="entry name" value="NmrA-type/Isoflavone_red_sf"/>
</dbReference>
<evidence type="ECO:0000259" key="3">
    <source>
        <dbReference type="Pfam" id="PF05368"/>
    </source>
</evidence>
<dbReference type="Gene3D" id="3.40.50.720">
    <property type="entry name" value="NAD(P)-binding Rossmann-like Domain"/>
    <property type="match status" value="1"/>
</dbReference>
<gene>
    <name evidence="4" type="primary">PhR5</name>
</gene>
<protein>
    <submittedName>
        <fullName evidence="4">Phenylpropene reductase 5</fullName>
    </submittedName>
</protein>
<dbReference type="SUPFAM" id="SSF51735">
    <property type="entry name" value="NAD(P)-binding Rossmann-fold domains"/>
    <property type="match status" value="1"/>
</dbReference>
<dbReference type="AlphaFoldDB" id="A0A1W5S7L4"/>
<name>A0A1W5S7L4_MALDO</name>